<keyword evidence="2" id="KW-1185">Reference proteome</keyword>
<comment type="caution">
    <text evidence="1">The sequence shown here is derived from an EMBL/GenBank/DDBJ whole genome shotgun (WGS) entry which is preliminary data.</text>
</comment>
<dbReference type="OrthoDB" id="2502668at2759"/>
<evidence type="ECO:0000313" key="1">
    <source>
        <dbReference type="EMBL" id="KAG0150039.1"/>
    </source>
</evidence>
<evidence type="ECO:0000313" key="2">
    <source>
        <dbReference type="Proteomes" id="UP000886653"/>
    </source>
</evidence>
<dbReference type="EMBL" id="MU167223">
    <property type="protein sequence ID" value="KAG0150039.1"/>
    <property type="molecule type" value="Genomic_DNA"/>
</dbReference>
<organism evidence="1 2">
    <name type="scientific">Cronartium quercuum f. sp. fusiforme G11</name>
    <dbReference type="NCBI Taxonomy" id="708437"/>
    <lineage>
        <taxon>Eukaryota</taxon>
        <taxon>Fungi</taxon>
        <taxon>Dikarya</taxon>
        <taxon>Basidiomycota</taxon>
        <taxon>Pucciniomycotina</taxon>
        <taxon>Pucciniomycetes</taxon>
        <taxon>Pucciniales</taxon>
        <taxon>Coleosporiaceae</taxon>
        <taxon>Cronartium</taxon>
    </lineage>
</organism>
<gene>
    <name evidence="1" type="ORF">CROQUDRAFT_130987</name>
</gene>
<accession>A0A9P6TFK3</accession>
<dbReference type="Proteomes" id="UP000886653">
    <property type="component" value="Unassembled WGS sequence"/>
</dbReference>
<proteinExistence type="predicted"/>
<protein>
    <submittedName>
        <fullName evidence="1">Uncharacterized protein</fullName>
    </submittedName>
</protein>
<dbReference type="AlphaFoldDB" id="A0A9P6TFK3"/>
<name>A0A9P6TFK3_9BASI</name>
<sequence length="295" mass="32883">MARPIFNNSIFQQLVKPLQPSKLINHHLPFFNLRSISTPSDLKSIEAQVPQWLKELEINQNSKFLISCLNESGKLNTTTESTNNGPEDEASGEVVIYRAKMKNDWRGSPNRVGMSVVGLLIASGYFAQQIRHHGAGPTWPDAKSEWSDYQLVPWHPTTRFLIASSIITFTTYRAFTFLLTLSHTIRKITIPRGIKLITPTTDLKLYSIASQDLIWPLNQFFPPLISSPSQLLSFGRLTNRTRPLKPHTVPALGPKAYPGALIPLKPIPSGLAFQLPLDGAWGSPDLEPQVVKASL</sequence>
<reference evidence="1" key="1">
    <citation type="submission" date="2013-11" db="EMBL/GenBank/DDBJ databases">
        <title>Genome sequence of the fusiform rust pathogen reveals effectors for host alternation and coevolution with pine.</title>
        <authorList>
            <consortium name="DOE Joint Genome Institute"/>
            <person name="Smith K."/>
            <person name="Pendleton A."/>
            <person name="Kubisiak T."/>
            <person name="Anderson C."/>
            <person name="Salamov A."/>
            <person name="Aerts A."/>
            <person name="Riley R."/>
            <person name="Clum A."/>
            <person name="Lindquist E."/>
            <person name="Ence D."/>
            <person name="Campbell M."/>
            <person name="Kronenberg Z."/>
            <person name="Feau N."/>
            <person name="Dhillon B."/>
            <person name="Hamelin R."/>
            <person name="Burleigh J."/>
            <person name="Smith J."/>
            <person name="Yandell M."/>
            <person name="Nelson C."/>
            <person name="Grigoriev I."/>
            <person name="Davis J."/>
        </authorList>
    </citation>
    <scope>NUCLEOTIDE SEQUENCE</scope>
    <source>
        <strain evidence="1">G11</strain>
    </source>
</reference>